<evidence type="ECO:0000313" key="3">
    <source>
        <dbReference type="Proteomes" id="UP000828390"/>
    </source>
</evidence>
<dbReference type="InterPro" id="IPR000998">
    <property type="entry name" value="MAM_dom"/>
</dbReference>
<dbReference type="InterPro" id="IPR051560">
    <property type="entry name" value="MAM_domain-containing"/>
</dbReference>
<proteinExistence type="predicted"/>
<organism evidence="2 3">
    <name type="scientific">Dreissena polymorpha</name>
    <name type="common">Zebra mussel</name>
    <name type="synonym">Mytilus polymorpha</name>
    <dbReference type="NCBI Taxonomy" id="45954"/>
    <lineage>
        <taxon>Eukaryota</taxon>
        <taxon>Metazoa</taxon>
        <taxon>Spiralia</taxon>
        <taxon>Lophotrochozoa</taxon>
        <taxon>Mollusca</taxon>
        <taxon>Bivalvia</taxon>
        <taxon>Autobranchia</taxon>
        <taxon>Heteroconchia</taxon>
        <taxon>Euheterodonta</taxon>
        <taxon>Imparidentia</taxon>
        <taxon>Neoheterodontei</taxon>
        <taxon>Myida</taxon>
        <taxon>Dreissenoidea</taxon>
        <taxon>Dreissenidae</taxon>
        <taxon>Dreissena</taxon>
    </lineage>
</organism>
<protein>
    <recommendedName>
        <fullName evidence="1">MAM domain-containing protein</fullName>
    </recommendedName>
</protein>
<evidence type="ECO:0000259" key="1">
    <source>
        <dbReference type="PROSITE" id="PS50060"/>
    </source>
</evidence>
<keyword evidence="3" id="KW-1185">Reference proteome</keyword>
<reference evidence="2" key="2">
    <citation type="submission" date="2020-11" db="EMBL/GenBank/DDBJ databases">
        <authorList>
            <person name="McCartney M.A."/>
            <person name="Auch B."/>
            <person name="Kono T."/>
            <person name="Mallez S."/>
            <person name="Becker A."/>
            <person name="Gohl D.M."/>
            <person name="Silverstein K.A.T."/>
            <person name="Koren S."/>
            <person name="Bechman K.B."/>
            <person name="Herman A."/>
            <person name="Abrahante J.E."/>
            <person name="Garbe J."/>
        </authorList>
    </citation>
    <scope>NUCLEOTIDE SEQUENCE</scope>
    <source>
        <strain evidence="2">Duluth1</strain>
        <tissue evidence="2">Whole animal</tissue>
    </source>
</reference>
<dbReference type="GO" id="GO:0016020">
    <property type="term" value="C:membrane"/>
    <property type="evidence" value="ECO:0007669"/>
    <property type="project" value="InterPro"/>
</dbReference>
<gene>
    <name evidence="2" type="ORF">DPMN_004000</name>
</gene>
<dbReference type="Gene3D" id="2.60.120.200">
    <property type="match status" value="1"/>
</dbReference>
<dbReference type="SUPFAM" id="SSF49899">
    <property type="entry name" value="Concanavalin A-like lectins/glucanases"/>
    <property type="match status" value="1"/>
</dbReference>
<dbReference type="EMBL" id="JAIWYP010000001">
    <property type="protein sequence ID" value="KAH3880088.1"/>
    <property type="molecule type" value="Genomic_DNA"/>
</dbReference>
<dbReference type="PANTHER" id="PTHR23282:SF101">
    <property type="entry name" value="MAM DOMAIN-CONTAINING PROTEIN"/>
    <property type="match status" value="1"/>
</dbReference>
<reference evidence="2" key="1">
    <citation type="journal article" date="2019" name="bioRxiv">
        <title>The Genome of the Zebra Mussel, Dreissena polymorpha: A Resource for Invasive Species Research.</title>
        <authorList>
            <person name="McCartney M.A."/>
            <person name="Auch B."/>
            <person name="Kono T."/>
            <person name="Mallez S."/>
            <person name="Zhang Y."/>
            <person name="Obille A."/>
            <person name="Becker A."/>
            <person name="Abrahante J.E."/>
            <person name="Garbe J."/>
            <person name="Badalamenti J.P."/>
            <person name="Herman A."/>
            <person name="Mangelson H."/>
            <person name="Liachko I."/>
            <person name="Sullivan S."/>
            <person name="Sone E.D."/>
            <person name="Koren S."/>
            <person name="Silverstein K.A.T."/>
            <person name="Beckman K.B."/>
            <person name="Gohl D.M."/>
        </authorList>
    </citation>
    <scope>NUCLEOTIDE SEQUENCE</scope>
    <source>
        <strain evidence="2">Duluth1</strain>
        <tissue evidence="2">Whole animal</tissue>
    </source>
</reference>
<feature type="domain" description="MAM" evidence="1">
    <location>
        <begin position="1"/>
        <end position="101"/>
    </location>
</feature>
<evidence type="ECO:0000313" key="2">
    <source>
        <dbReference type="EMBL" id="KAH3880088.1"/>
    </source>
</evidence>
<dbReference type="Proteomes" id="UP000828390">
    <property type="component" value="Unassembled WGS sequence"/>
</dbReference>
<comment type="caution">
    <text evidence="2">The sequence shown here is derived from an EMBL/GenBank/DDBJ whole genome shotgun (WGS) entry which is preliminary data.</text>
</comment>
<accession>A0A9D4MPE9</accession>
<dbReference type="Pfam" id="PF00629">
    <property type="entry name" value="MAM"/>
    <property type="match status" value="1"/>
</dbReference>
<dbReference type="CDD" id="cd06263">
    <property type="entry name" value="MAM"/>
    <property type="match status" value="1"/>
</dbReference>
<dbReference type="PANTHER" id="PTHR23282">
    <property type="entry name" value="APICAL ENDOSOMAL GLYCOPROTEIN PRECURSOR"/>
    <property type="match status" value="1"/>
</dbReference>
<dbReference type="PROSITE" id="PS50060">
    <property type="entry name" value="MAM_2"/>
    <property type="match status" value="1"/>
</dbReference>
<sequence>MDWIVFNGSTNTVDTGPSSDHTFGNSTGKFLYLESSAPSKECDKAWYQSGIIQPGFYAPVCVQFWYHMYGADIGSLNIYIATGSQLPGKLLWTVSGNQGDV</sequence>
<dbReference type="InterPro" id="IPR013320">
    <property type="entry name" value="ConA-like_dom_sf"/>
</dbReference>
<dbReference type="OrthoDB" id="412155at2759"/>
<dbReference type="AlphaFoldDB" id="A0A9D4MPE9"/>
<name>A0A9D4MPE9_DREPO</name>